<dbReference type="RefSeq" id="WP_051775158.1">
    <property type="nucleotide sequence ID" value="NZ_JNVM01000006.1"/>
</dbReference>
<dbReference type="InterPro" id="IPR006190">
    <property type="entry name" value="SAF_AFP_Neu5Ac"/>
</dbReference>
<comment type="caution">
    <text evidence="2">The sequence shown here is derived from an EMBL/GenBank/DDBJ whole genome shotgun (WGS) entry which is preliminary data.</text>
</comment>
<dbReference type="Pfam" id="PF08666">
    <property type="entry name" value="SAF"/>
    <property type="match status" value="1"/>
</dbReference>
<dbReference type="InterPro" id="IPR051690">
    <property type="entry name" value="PseI-like"/>
</dbReference>
<dbReference type="SUPFAM" id="SSF51569">
    <property type="entry name" value="Aldolase"/>
    <property type="match status" value="1"/>
</dbReference>
<dbReference type="PROSITE" id="PS50844">
    <property type="entry name" value="AFP_LIKE"/>
    <property type="match status" value="1"/>
</dbReference>
<keyword evidence="3" id="KW-1185">Reference proteome</keyword>
<dbReference type="Gene3D" id="3.20.20.70">
    <property type="entry name" value="Aldolase class I"/>
    <property type="match status" value="1"/>
</dbReference>
<dbReference type="PANTHER" id="PTHR42966">
    <property type="entry name" value="N-ACETYLNEURAMINATE SYNTHASE"/>
    <property type="match status" value="1"/>
</dbReference>
<dbReference type="CDD" id="cd11615">
    <property type="entry name" value="SAF_NeuB_like"/>
    <property type="match status" value="1"/>
</dbReference>
<dbReference type="Pfam" id="PF03102">
    <property type="entry name" value="NeuB"/>
    <property type="match status" value="1"/>
</dbReference>
<sequence>MNIWNRLSQQAEQPYTIAEIAANHNGDMALAERMVEKAKEAGCDCVKFQSWTKTSLMVKSDYDPELERTLDQYSMTEEKLRTMKSLCDRIGIDFACTPFSRSEIDLLVRIGVPFLKLSSTEVTNLPLLQHAASTGLPLIMSTGMGTEEEIREAVQAVEETGNTRIVLLHCVSVYPPKDEYVNLNNIDSLRERFGYPTGFSDHTLGTAIPLAAVAKGACVIEKHFTLDQSLPGWDHKVSATPEQMKEIVDGARRIKAALGNYERQLSAEEQDNRRIFRRSIVAARDIPAGKVIEADDLDAKRPGTGLSPSLIKQIIGKKTSRTIGCDELLTETDFA</sequence>
<dbReference type="Gene3D" id="3.90.1210.10">
    <property type="entry name" value="Antifreeze-like/N-acetylneuraminic acid synthase C-terminal domain"/>
    <property type="match status" value="1"/>
</dbReference>
<dbReference type="SMART" id="SM00858">
    <property type="entry name" value="SAF"/>
    <property type="match status" value="1"/>
</dbReference>
<dbReference type="InterPro" id="IPR013785">
    <property type="entry name" value="Aldolase_TIM"/>
</dbReference>
<evidence type="ECO:0000313" key="3">
    <source>
        <dbReference type="Proteomes" id="UP000028123"/>
    </source>
</evidence>
<dbReference type="SUPFAM" id="SSF51269">
    <property type="entry name" value="AFP III-like domain"/>
    <property type="match status" value="1"/>
</dbReference>
<proteinExistence type="predicted"/>
<accession>A0A081P6H2</accession>
<feature type="domain" description="AFP-like" evidence="1">
    <location>
        <begin position="279"/>
        <end position="335"/>
    </location>
</feature>
<evidence type="ECO:0000259" key="1">
    <source>
        <dbReference type="PROSITE" id="PS50844"/>
    </source>
</evidence>
<dbReference type="InterPro" id="IPR013132">
    <property type="entry name" value="PseI/NeuA/B-like_N"/>
</dbReference>
<dbReference type="eggNOG" id="COG2089">
    <property type="taxonomic scope" value="Bacteria"/>
</dbReference>
<organism evidence="2 3">
    <name type="scientific">Paenibacillus tyrfis</name>
    <dbReference type="NCBI Taxonomy" id="1501230"/>
    <lineage>
        <taxon>Bacteria</taxon>
        <taxon>Bacillati</taxon>
        <taxon>Bacillota</taxon>
        <taxon>Bacilli</taxon>
        <taxon>Bacillales</taxon>
        <taxon>Paenibacillaceae</taxon>
        <taxon>Paenibacillus</taxon>
    </lineage>
</organism>
<dbReference type="EMBL" id="JNVM01000006">
    <property type="protein sequence ID" value="KEQ26295.1"/>
    <property type="molecule type" value="Genomic_DNA"/>
</dbReference>
<dbReference type="Proteomes" id="UP000028123">
    <property type="component" value="Unassembled WGS sequence"/>
</dbReference>
<dbReference type="OrthoDB" id="9814210at2"/>
<dbReference type="InterPro" id="IPR013974">
    <property type="entry name" value="SAF"/>
</dbReference>
<dbReference type="GO" id="GO:0047444">
    <property type="term" value="F:N-acylneuraminate-9-phosphate synthase activity"/>
    <property type="evidence" value="ECO:0007669"/>
    <property type="project" value="TreeGrafter"/>
</dbReference>
<dbReference type="InterPro" id="IPR036732">
    <property type="entry name" value="AFP_Neu5c_C_sf"/>
</dbReference>
<name>A0A081P6H2_9BACL</name>
<dbReference type="AlphaFoldDB" id="A0A081P6H2"/>
<gene>
    <name evidence="2" type="ORF">ET33_30955</name>
</gene>
<protein>
    <recommendedName>
        <fullName evidence="1">AFP-like domain-containing protein</fullName>
    </recommendedName>
</protein>
<dbReference type="InterPro" id="IPR057736">
    <property type="entry name" value="SAF_PseI/NeuA/NeuB"/>
</dbReference>
<dbReference type="GO" id="GO:0016051">
    <property type="term" value="P:carbohydrate biosynthetic process"/>
    <property type="evidence" value="ECO:0007669"/>
    <property type="project" value="InterPro"/>
</dbReference>
<dbReference type="PANTHER" id="PTHR42966:SF1">
    <property type="entry name" value="SIALIC ACID SYNTHASE"/>
    <property type="match status" value="1"/>
</dbReference>
<evidence type="ECO:0000313" key="2">
    <source>
        <dbReference type="EMBL" id="KEQ26295.1"/>
    </source>
</evidence>
<reference evidence="2 3" key="1">
    <citation type="submission" date="2014-06" db="EMBL/GenBank/DDBJ databases">
        <title>Draft genome sequence of Paenibacillus sp. MSt1.</title>
        <authorList>
            <person name="Aw Y.K."/>
            <person name="Ong K.S."/>
            <person name="Gan H.M."/>
            <person name="Lee S.M."/>
        </authorList>
    </citation>
    <scope>NUCLEOTIDE SEQUENCE [LARGE SCALE GENOMIC DNA]</scope>
    <source>
        <strain evidence="2 3">MSt1</strain>
    </source>
</reference>